<dbReference type="InterPro" id="IPR007627">
    <property type="entry name" value="RNA_pol_sigma70_r2"/>
</dbReference>
<dbReference type="KEGG" id="cbae:COR50_19115"/>
<evidence type="ECO:0000313" key="7">
    <source>
        <dbReference type="EMBL" id="ATL49111.1"/>
    </source>
</evidence>
<organism evidence="7 8">
    <name type="scientific">Chitinophaga caeni</name>
    <dbReference type="NCBI Taxonomy" id="2029983"/>
    <lineage>
        <taxon>Bacteria</taxon>
        <taxon>Pseudomonadati</taxon>
        <taxon>Bacteroidota</taxon>
        <taxon>Chitinophagia</taxon>
        <taxon>Chitinophagales</taxon>
        <taxon>Chitinophagaceae</taxon>
        <taxon>Chitinophaga</taxon>
    </lineage>
</organism>
<dbReference type="InterPro" id="IPR014327">
    <property type="entry name" value="RNA_pol_sigma70_bacteroid"/>
</dbReference>
<dbReference type="Proteomes" id="UP000220133">
    <property type="component" value="Chromosome"/>
</dbReference>
<dbReference type="PANTHER" id="PTHR43133:SF46">
    <property type="entry name" value="RNA POLYMERASE SIGMA-70 FACTOR ECF SUBFAMILY"/>
    <property type="match status" value="1"/>
</dbReference>
<evidence type="ECO:0000313" key="8">
    <source>
        <dbReference type="Proteomes" id="UP000220133"/>
    </source>
</evidence>
<name>A0A291QYX3_9BACT</name>
<dbReference type="EMBL" id="CP023777">
    <property type="protein sequence ID" value="ATL49111.1"/>
    <property type="molecule type" value="Genomic_DNA"/>
</dbReference>
<protein>
    <recommendedName>
        <fullName evidence="9">RNA polymerase sigma-70 factor</fullName>
    </recommendedName>
</protein>
<proteinExistence type="inferred from homology"/>
<keyword evidence="3" id="KW-0731">Sigma factor</keyword>
<dbReference type="RefSeq" id="WP_098195479.1">
    <property type="nucleotide sequence ID" value="NZ_CP023777.1"/>
</dbReference>
<dbReference type="OrthoDB" id="9772248at2"/>
<dbReference type="InterPro" id="IPR039425">
    <property type="entry name" value="RNA_pol_sigma-70-like"/>
</dbReference>
<dbReference type="Gene3D" id="1.10.10.10">
    <property type="entry name" value="Winged helix-like DNA-binding domain superfamily/Winged helix DNA-binding domain"/>
    <property type="match status" value="1"/>
</dbReference>
<reference evidence="7 8" key="1">
    <citation type="submission" date="2017-10" db="EMBL/GenBank/DDBJ databases">
        <title>Paenichitinophaga pekingensis gen. nov., sp. nov., isolated from activated sludge.</title>
        <authorList>
            <person name="Jin D."/>
            <person name="Kong X."/>
            <person name="Deng Y."/>
            <person name="Bai Z."/>
        </authorList>
    </citation>
    <scope>NUCLEOTIDE SEQUENCE [LARGE SCALE GENOMIC DNA]</scope>
    <source>
        <strain evidence="7 8">13</strain>
    </source>
</reference>
<gene>
    <name evidence="7" type="ORF">COR50_19115</name>
</gene>
<dbReference type="InterPro" id="IPR013249">
    <property type="entry name" value="RNA_pol_sigma70_r4_t2"/>
</dbReference>
<dbReference type="SUPFAM" id="SSF88946">
    <property type="entry name" value="Sigma2 domain of RNA polymerase sigma factors"/>
    <property type="match status" value="1"/>
</dbReference>
<feature type="domain" description="RNA polymerase sigma factor 70 region 4 type 2" evidence="6">
    <location>
        <begin position="102"/>
        <end position="153"/>
    </location>
</feature>
<evidence type="ECO:0000259" key="5">
    <source>
        <dbReference type="Pfam" id="PF04542"/>
    </source>
</evidence>
<keyword evidence="8" id="KW-1185">Reference proteome</keyword>
<dbReference type="NCBIfam" id="TIGR02937">
    <property type="entry name" value="sigma70-ECF"/>
    <property type="match status" value="1"/>
</dbReference>
<dbReference type="InterPro" id="IPR014284">
    <property type="entry name" value="RNA_pol_sigma-70_dom"/>
</dbReference>
<keyword evidence="4" id="KW-0804">Transcription</keyword>
<dbReference type="InterPro" id="IPR013325">
    <property type="entry name" value="RNA_pol_sigma_r2"/>
</dbReference>
<dbReference type="GO" id="GO:0016987">
    <property type="term" value="F:sigma factor activity"/>
    <property type="evidence" value="ECO:0007669"/>
    <property type="project" value="UniProtKB-KW"/>
</dbReference>
<dbReference type="AlphaFoldDB" id="A0A291QYX3"/>
<sequence>MRLDSFELLFRTNFKKLQVVAFNILGDQEAAKDVVQEFFAKCWQKRHELAITGSFEAYAVKAVRNASLNYIEKQERLEAHQQKFSYHPELSTDHEAREQFYQNIYSALESMPDQRKRIFLLSIQDGFTYQQIADKVGISINTVKWHVKAAYQFLREKCLHIYLLFILALVANFI</sequence>
<dbReference type="GO" id="GO:0003677">
    <property type="term" value="F:DNA binding"/>
    <property type="evidence" value="ECO:0007669"/>
    <property type="project" value="InterPro"/>
</dbReference>
<dbReference type="InterPro" id="IPR013324">
    <property type="entry name" value="RNA_pol_sigma_r3/r4-like"/>
</dbReference>
<dbReference type="Pfam" id="PF04542">
    <property type="entry name" value="Sigma70_r2"/>
    <property type="match status" value="1"/>
</dbReference>
<evidence type="ECO:0000256" key="2">
    <source>
        <dbReference type="ARBA" id="ARBA00023015"/>
    </source>
</evidence>
<evidence type="ECO:0000256" key="3">
    <source>
        <dbReference type="ARBA" id="ARBA00023082"/>
    </source>
</evidence>
<dbReference type="GO" id="GO:0006352">
    <property type="term" value="P:DNA-templated transcription initiation"/>
    <property type="evidence" value="ECO:0007669"/>
    <property type="project" value="InterPro"/>
</dbReference>
<evidence type="ECO:0008006" key="9">
    <source>
        <dbReference type="Google" id="ProtNLM"/>
    </source>
</evidence>
<evidence type="ECO:0000259" key="6">
    <source>
        <dbReference type="Pfam" id="PF08281"/>
    </source>
</evidence>
<comment type="similarity">
    <text evidence="1">Belongs to the sigma-70 factor family. ECF subfamily.</text>
</comment>
<feature type="domain" description="RNA polymerase sigma-70 region 2" evidence="5">
    <location>
        <begin position="9"/>
        <end position="76"/>
    </location>
</feature>
<dbReference type="Gene3D" id="1.10.1740.10">
    <property type="match status" value="1"/>
</dbReference>
<dbReference type="PANTHER" id="PTHR43133">
    <property type="entry name" value="RNA POLYMERASE ECF-TYPE SIGMA FACTO"/>
    <property type="match status" value="1"/>
</dbReference>
<dbReference type="SUPFAM" id="SSF88659">
    <property type="entry name" value="Sigma3 and sigma4 domains of RNA polymerase sigma factors"/>
    <property type="match status" value="1"/>
</dbReference>
<evidence type="ECO:0000256" key="4">
    <source>
        <dbReference type="ARBA" id="ARBA00023163"/>
    </source>
</evidence>
<dbReference type="NCBIfam" id="TIGR02985">
    <property type="entry name" value="Sig70_bacteroi1"/>
    <property type="match status" value="1"/>
</dbReference>
<accession>A0A291QYX3</accession>
<dbReference type="InterPro" id="IPR036388">
    <property type="entry name" value="WH-like_DNA-bd_sf"/>
</dbReference>
<dbReference type="Pfam" id="PF08281">
    <property type="entry name" value="Sigma70_r4_2"/>
    <property type="match status" value="1"/>
</dbReference>
<keyword evidence="2" id="KW-0805">Transcription regulation</keyword>
<evidence type="ECO:0000256" key="1">
    <source>
        <dbReference type="ARBA" id="ARBA00010641"/>
    </source>
</evidence>